<feature type="non-terminal residue" evidence="2">
    <location>
        <position position="74"/>
    </location>
</feature>
<organism evidence="2 3">
    <name type="scientific">Cirrhinus mrigala</name>
    <name type="common">Mrigala</name>
    <dbReference type="NCBI Taxonomy" id="683832"/>
    <lineage>
        <taxon>Eukaryota</taxon>
        <taxon>Metazoa</taxon>
        <taxon>Chordata</taxon>
        <taxon>Craniata</taxon>
        <taxon>Vertebrata</taxon>
        <taxon>Euteleostomi</taxon>
        <taxon>Actinopterygii</taxon>
        <taxon>Neopterygii</taxon>
        <taxon>Teleostei</taxon>
        <taxon>Ostariophysi</taxon>
        <taxon>Cypriniformes</taxon>
        <taxon>Cyprinidae</taxon>
        <taxon>Labeoninae</taxon>
        <taxon>Labeonini</taxon>
        <taxon>Cirrhinus</taxon>
    </lineage>
</organism>
<gene>
    <name evidence="2" type="ORF">M9458_023806</name>
</gene>
<dbReference type="EMBL" id="JAMKFB020000011">
    <property type="protein sequence ID" value="KAL0181400.1"/>
    <property type="molecule type" value="Genomic_DNA"/>
</dbReference>
<proteinExistence type="predicted"/>
<evidence type="ECO:0000313" key="2">
    <source>
        <dbReference type="EMBL" id="KAL0181400.1"/>
    </source>
</evidence>
<sequence>EHSRDPLDHYILTHTPEERLGVSARGFPSHHVQAQVVRKKVVAAFGETAEGAVESRPHPDRLAGRQEGTQAHRV</sequence>
<feature type="non-terminal residue" evidence="2">
    <location>
        <position position="1"/>
    </location>
</feature>
<keyword evidence="3" id="KW-1185">Reference proteome</keyword>
<dbReference type="AlphaFoldDB" id="A0ABD0Q5R9"/>
<reference evidence="2 3" key="1">
    <citation type="submission" date="2024-05" db="EMBL/GenBank/DDBJ databases">
        <title>Genome sequencing and assembly of Indian major carp, Cirrhinus mrigala (Hamilton, 1822).</title>
        <authorList>
            <person name="Mohindra V."/>
            <person name="Chowdhury L.M."/>
            <person name="Lal K."/>
            <person name="Jena J.K."/>
        </authorList>
    </citation>
    <scope>NUCLEOTIDE SEQUENCE [LARGE SCALE GENOMIC DNA]</scope>
    <source>
        <strain evidence="2">CM1030</strain>
        <tissue evidence="2">Blood</tissue>
    </source>
</reference>
<evidence type="ECO:0000256" key="1">
    <source>
        <dbReference type="SAM" id="MobiDB-lite"/>
    </source>
</evidence>
<evidence type="ECO:0000313" key="3">
    <source>
        <dbReference type="Proteomes" id="UP001529510"/>
    </source>
</evidence>
<protein>
    <submittedName>
        <fullName evidence="2">Uncharacterized protein</fullName>
    </submittedName>
</protein>
<feature type="compositionally biased region" description="Basic and acidic residues" evidence="1">
    <location>
        <begin position="53"/>
        <end position="64"/>
    </location>
</feature>
<dbReference type="Proteomes" id="UP001529510">
    <property type="component" value="Unassembled WGS sequence"/>
</dbReference>
<accession>A0ABD0Q5R9</accession>
<comment type="caution">
    <text evidence="2">The sequence shown here is derived from an EMBL/GenBank/DDBJ whole genome shotgun (WGS) entry which is preliminary data.</text>
</comment>
<name>A0ABD0Q5R9_CIRMR</name>
<feature type="region of interest" description="Disordered" evidence="1">
    <location>
        <begin position="49"/>
        <end position="74"/>
    </location>
</feature>